<dbReference type="Proteomes" id="UP000323917">
    <property type="component" value="Chromosome"/>
</dbReference>
<gene>
    <name evidence="2" type="ORF">Pr1d_44690</name>
</gene>
<keyword evidence="1" id="KW-1133">Transmembrane helix</keyword>
<protein>
    <submittedName>
        <fullName evidence="2">Uncharacterized protein</fullName>
    </submittedName>
</protein>
<evidence type="ECO:0000313" key="2">
    <source>
        <dbReference type="EMBL" id="QEG37129.1"/>
    </source>
</evidence>
<dbReference type="OrthoDB" id="9924997at2"/>
<name>A0A5B9QGS6_9BACT</name>
<feature type="transmembrane region" description="Helical" evidence="1">
    <location>
        <begin position="63"/>
        <end position="86"/>
    </location>
</feature>
<dbReference type="RefSeq" id="WP_148075404.1">
    <property type="nucleotide sequence ID" value="NZ_CP042913.1"/>
</dbReference>
<keyword evidence="1" id="KW-0472">Membrane</keyword>
<reference evidence="2 3" key="1">
    <citation type="submission" date="2019-08" db="EMBL/GenBank/DDBJ databases">
        <title>Deep-cultivation of Planctomycetes and their phenomic and genomic characterization uncovers novel biology.</title>
        <authorList>
            <person name="Wiegand S."/>
            <person name="Jogler M."/>
            <person name="Boedeker C."/>
            <person name="Pinto D."/>
            <person name="Vollmers J."/>
            <person name="Rivas-Marin E."/>
            <person name="Kohn T."/>
            <person name="Peeters S.H."/>
            <person name="Heuer A."/>
            <person name="Rast P."/>
            <person name="Oberbeckmann S."/>
            <person name="Bunk B."/>
            <person name="Jeske O."/>
            <person name="Meyerdierks A."/>
            <person name="Storesund J.E."/>
            <person name="Kallscheuer N."/>
            <person name="Luecker S."/>
            <person name="Lage O.M."/>
            <person name="Pohl T."/>
            <person name="Merkel B.J."/>
            <person name="Hornburger P."/>
            <person name="Mueller R.-W."/>
            <person name="Bruemmer F."/>
            <person name="Labrenz M."/>
            <person name="Spormann A.M."/>
            <person name="Op den Camp H."/>
            <person name="Overmann J."/>
            <person name="Amann R."/>
            <person name="Jetten M.S.M."/>
            <person name="Mascher T."/>
            <person name="Medema M.H."/>
            <person name="Devos D.P."/>
            <person name="Kaster A.-K."/>
            <person name="Ovreas L."/>
            <person name="Rohde M."/>
            <person name="Galperin M.Y."/>
            <person name="Jogler C."/>
        </authorList>
    </citation>
    <scope>NUCLEOTIDE SEQUENCE [LARGE SCALE GENOMIC DNA]</scope>
    <source>
        <strain evidence="2 3">Pr1d</strain>
    </source>
</reference>
<organism evidence="2 3">
    <name type="scientific">Bythopirellula goksoeyrii</name>
    <dbReference type="NCBI Taxonomy" id="1400387"/>
    <lineage>
        <taxon>Bacteria</taxon>
        <taxon>Pseudomonadati</taxon>
        <taxon>Planctomycetota</taxon>
        <taxon>Planctomycetia</taxon>
        <taxon>Pirellulales</taxon>
        <taxon>Lacipirellulaceae</taxon>
        <taxon>Bythopirellula</taxon>
    </lineage>
</organism>
<sequence length="92" mass="9432">MNVIQKIIGVTTLVCVAAFMHFFFCDWVSSPEALDSTVNGGGALTIVPFGSNSGILGRSVESVSLDAICGIAVPLLLVGSALYLAAGTRQGD</sequence>
<keyword evidence="3" id="KW-1185">Reference proteome</keyword>
<evidence type="ECO:0000256" key="1">
    <source>
        <dbReference type="SAM" id="Phobius"/>
    </source>
</evidence>
<dbReference type="KEGG" id="bgok:Pr1d_44690"/>
<proteinExistence type="predicted"/>
<dbReference type="AlphaFoldDB" id="A0A5B9QGS6"/>
<keyword evidence="1" id="KW-0812">Transmembrane</keyword>
<accession>A0A5B9QGS6</accession>
<evidence type="ECO:0000313" key="3">
    <source>
        <dbReference type="Proteomes" id="UP000323917"/>
    </source>
</evidence>
<dbReference type="EMBL" id="CP042913">
    <property type="protein sequence ID" value="QEG37129.1"/>
    <property type="molecule type" value="Genomic_DNA"/>
</dbReference>
<feature type="transmembrane region" description="Helical" evidence="1">
    <location>
        <begin position="7"/>
        <end position="24"/>
    </location>
</feature>